<evidence type="ECO:0000313" key="3">
    <source>
        <dbReference type="Proteomes" id="UP000053260"/>
    </source>
</evidence>
<accession>A0A117RXE7</accession>
<sequence>MLSRTPPNGRALRDLPDHITFTTRLPASAVLYGLAPPPTGRHGRPRLKGERLGTAQELAATLAFAPAKVARYQRTDTVHLAECTCLWYGSFHTRTVRVIWLRDDATDTGYDLALLTTDLTTPAPRLITRYAWRWAIEVTFAEARGLLGVGQAENRTRTAVERTVPFGLYCYTITVVWYTWHGPVPRTRLSGASGPRGTPPRPSRRCRTCSPSSAG</sequence>
<reference evidence="2 3" key="1">
    <citation type="submission" date="2015-10" db="EMBL/GenBank/DDBJ databases">
        <title>Draft genome sequence of Streptomyces sp. RV15, isolated from a marine sponge.</title>
        <authorList>
            <person name="Ruckert C."/>
            <person name="Abdelmohsen U.R."/>
            <person name="Winkler A."/>
            <person name="Hentschel U."/>
            <person name="Kalinowski J."/>
            <person name="Kampfer P."/>
            <person name="Glaeser S."/>
        </authorList>
    </citation>
    <scope>NUCLEOTIDE SEQUENCE [LARGE SCALE GENOMIC DNA]</scope>
    <source>
        <strain evidence="2 3">RV15</strain>
    </source>
</reference>
<keyword evidence="3" id="KW-1185">Reference proteome</keyword>
<name>A0A117RXE7_9ACTN</name>
<comment type="caution">
    <text evidence="2">The sequence shown here is derived from an EMBL/GenBank/DDBJ whole genome shotgun (WGS) entry which is preliminary data.</text>
</comment>
<dbReference type="AlphaFoldDB" id="A0A117RXE7"/>
<evidence type="ECO:0008006" key="4">
    <source>
        <dbReference type="Google" id="ProtNLM"/>
    </source>
</evidence>
<dbReference type="EMBL" id="LMXB01000157">
    <property type="protein sequence ID" value="KUO14342.1"/>
    <property type="molecule type" value="Genomic_DNA"/>
</dbReference>
<dbReference type="Proteomes" id="UP000053260">
    <property type="component" value="Unassembled WGS sequence"/>
</dbReference>
<evidence type="ECO:0000313" key="2">
    <source>
        <dbReference type="EMBL" id="KUO14342.1"/>
    </source>
</evidence>
<evidence type="ECO:0000256" key="1">
    <source>
        <dbReference type="SAM" id="MobiDB-lite"/>
    </source>
</evidence>
<gene>
    <name evidence="2" type="ORF">AQJ91_47365</name>
</gene>
<feature type="region of interest" description="Disordered" evidence="1">
    <location>
        <begin position="188"/>
        <end position="215"/>
    </location>
</feature>
<dbReference type="STRING" id="909626.AQJ91_47365"/>
<dbReference type="OrthoDB" id="3539237at2"/>
<proteinExistence type="predicted"/>
<organism evidence="2 3">
    <name type="scientific">Streptomyces dysideae</name>
    <dbReference type="NCBI Taxonomy" id="909626"/>
    <lineage>
        <taxon>Bacteria</taxon>
        <taxon>Bacillati</taxon>
        <taxon>Actinomycetota</taxon>
        <taxon>Actinomycetes</taxon>
        <taxon>Kitasatosporales</taxon>
        <taxon>Streptomycetaceae</taxon>
        <taxon>Streptomyces</taxon>
    </lineage>
</organism>
<dbReference type="SUPFAM" id="SSF53098">
    <property type="entry name" value="Ribonuclease H-like"/>
    <property type="match status" value="1"/>
</dbReference>
<protein>
    <recommendedName>
        <fullName evidence="4">Transposase IS4-like domain-containing protein</fullName>
    </recommendedName>
</protein>
<dbReference type="InterPro" id="IPR012337">
    <property type="entry name" value="RNaseH-like_sf"/>
</dbReference>
<dbReference type="RefSeq" id="WP_067036321.1">
    <property type="nucleotide sequence ID" value="NZ_KQ949147.1"/>
</dbReference>